<feature type="transmembrane region" description="Helical" evidence="1">
    <location>
        <begin position="12"/>
        <end position="30"/>
    </location>
</feature>
<dbReference type="RefSeq" id="WP_130093134.1">
    <property type="nucleotide sequence ID" value="NZ_SETE01000002.1"/>
</dbReference>
<reference evidence="2 3" key="1">
    <citation type="submission" date="2019-02" db="EMBL/GenBank/DDBJ databases">
        <title>Genome sequence of the sea-ice species Brumimicrobium glaciale.</title>
        <authorList>
            <person name="Bowman J.P."/>
        </authorList>
    </citation>
    <scope>NUCLEOTIDE SEQUENCE [LARGE SCALE GENOMIC DNA]</scope>
    <source>
        <strain evidence="2 3">IC156</strain>
    </source>
</reference>
<keyword evidence="1" id="KW-0472">Membrane</keyword>
<evidence type="ECO:0000256" key="1">
    <source>
        <dbReference type="SAM" id="Phobius"/>
    </source>
</evidence>
<dbReference type="EMBL" id="SETE01000002">
    <property type="protein sequence ID" value="RYM35126.1"/>
    <property type="molecule type" value="Genomic_DNA"/>
</dbReference>
<evidence type="ECO:0000313" key="2">
    <source>
        <dbReference type="EMBL" id="RYM35126.1"/>
    </source>
</evidence>
<comment type="caution">
    <text evidence="2">The sequence shown here is derived from an EMBL/GenBank/DDBJ whole genome shotgun (WGS) entry which is preliminary data.</text>
</comment>
<keyword evidence="1" id="KW-1133">Transmembrane helix</keyword>
<sequence length="133" mass="15161">MNQKKRENNYLLYFQVLAFGLILVFSPCSVRNSIQDSLSLSQTGVTNKSKTTNNFEELCSTLIVDATGDHPDEISNTTPEFPSFGTAQVHNSRINWEIEQDLSLRQYQSPSTVKDKTPLYLLHQQFKVYLQAV</sequence>
<proteinExistence type="predicted"/>
<gene>
    <name evidence="2" type="ORF">ERX46_07045</name>
</gene>
<dbReference type="AlphaFoldDB" id="A0A4V1WG16"/>
<keyword evidence="3" id="KW-1185">Reference proteome</keyword>
<dbReference type="OrthoDB" id="1442510at2"/>
<accession>A0A4V1WG16</accession>
<evidence type="ECO:0000313" key="3">
    <source>
        <dbReference type="Proteomes" id="UP000293952"/>
    </source>
</evidence>
<organism evidence="2 3">
    <name type="scientific">Brumimicrobium glaciale</name>
    <dbReference type="NCBI Taxonomy" id="200475"/>
    <lineage>
        <taxon>Bacteria</taxon>
        <taxon>Pseudomonadati</taxon>
        <taxon>Bacteroidota</taxon>
        <taxon>Flavobacteriia</taxon>
        <taxon>Flavobacteriales</taxon>
        <taxon>Crocinitomicaceae</taxon>
        <taxon>Brumimicrobium</taxon>
    </lineage>
</organism>
<protein>
    <submittedName>
        <fullName evidence="2">Uncharacterized protein</fullName>
    </submittedName>
</protein>
<name>A0A4V1WG16_9FLAO</name>
<keyword evidence="1" id="KW-0812">Transmembrane</keyword>
<dbReference type="Proteomes" id="UP000293952">
    <property type="component" value="Unassembled WGS sequence"/>
</dbReference>